<dbReference type="InParanoid" id="D3BFP7"/>
<protein>
    <submittedName>
        <fullName evidence="1">Uncharacterized protein</fullName>
    </submittedName>
</protein>
<keyword evidence="2" id="KW-1185">Reference proteome</keyword>
<dbReference type="EMBL" id="ADBJ01000031">
    <property type="protein sequence ID" value="EFA79961.1"/>
    <property type="molecule type" value="Genomic_DNA"/>
</dbReference>
<dbReference type="GeneID" id="31362263"/>
<comment type="caution">
    <text evidence="1">The sequence shown here is derived from an EMBL/GenBank/DDBJ whole genome shotgun (WGS) entry which is preliminary data.</text>
</comment>
<reference evidence="1 2" key="1">
    <citation type="journal article" date="2011" name="Genome Res.">
        <title>Phylogeny-wide analysis of social amoeba genomes highlights ancient origins for complex intercellular communication.</title>
        <authorList>
            <person name="Heidel A.J."/>
            <person name="Lawal H.M."/>
            <person name="Felder M."/>
            <person name="Schilde C."/>
            <person name="Helps N.R."/>
            <person name="Tunggal B."/>
            <person name="Rivero F."/>
            <person name="John U."/>
            <person name="Schleicher M."/>
            <person name="Eichinger L."/>
            <person name="Platzer M."/>
            <person name="Noegel A.A."/>
            <person name="Schaap P."/>
            <person name="Gloeckner G."/>
        </authorList>
    </citation>
    <scope>NUCLEOTIDE SEQUENCE [LARGE SCALE GENOMIC DNA]</scope>
    <source>
        <strain evidence="2">ATCC 26659 / Pp 5 / PN500</strain>
    </source>
</reference>
<name>D3BFP7_HETP5</name>
<dbReference type="Proteomes" id="UP000001396">
    <property type="component" value="Unassembled WGS sequence"/>
</dbReference>
<evidence type="ECO:0000313" key="2">
    <source>
        <dbReference type="Proteomes" id="UP000001396"/>
    </source>
</evidence>
<gene>
    <name evidence="1" type="ORF">PPL_06782</name>
</gene>
<sequence>MDNYQDKTLEKRRKLIEDNFKAEGKVCPLCHKKLNHHSFITTFYSALYPQIYLKENSI</sequence>
<evidence type="ECO:0000313" key="1">
    <source>
        <dbReference type="EMBL" id="EFA79961.1"/>
    </source>
</evidence>
<accession>D3BFP7</accession>
<proteinExistence type="predicted"/>
<dbReference type="AlphaFoldDB" id="D3BFP7"/>
<dbReference type="RefSeq" id="XP_020432081.1">
    <property type="nucleotide sequence ID" value="XM_020577633.1"/>
</dbReference>
<organism evidence="1 2">
    <name type="scientific">Heterostelium pallidum (strain ATCC 26659 / Pp 5 / PN500)</name>
    <name type="common">Cellular slime mold</name>
    <name type="synonym">Polysphondylium pallidum</name>
    <dbReference type="NCBI Taxonomy" id="670386"/>
    <lineage>
        <taxon>Eukaryota</taxon>
        <taxon>Amoebozoa</taxon>
        <taxon>Evosea</taxon>
        <taxon>Eumycetozoa</taxon>
        <taxon>Dictyostelia</taxon>
        <taxon>Acytosteliales</taxon>
        <taxon>Acytosteliaceae</taxon>
        <taxon>Heterostelium</taxon>
    </lineage>
</organism>